<reference evidence="4" key="1">
    <citation type="journal article" date="2019" name="Int. J. Syst. Evol. Microbiol.">
        <title>The Global Catalogue of Microorganisms (GCM) 10K type strain sequencing project: providing services to taxonomists for standard genome sequencing and annotation.</title>
        <authorList>
            <consortium name="The Broad Institute Genomics Platform"/>
            <consortium name="The Broad Institute Genome Sequencing Center for Infectious Disease"/>
            <person name="Wu L."/>
            <person name="Ma J."/>
        </authorList>
    </citation>
    <scope>NUCLEOTIDE SEQUENCE [LARGE SCALE GENOMIC DNA]</scope>
    <source>
        <strain evidence="4">IBRC-M 10987</strain>
    </source>
</reference>
<name>A0ABV8JZF2_9BACL</name>
<feature type="transmembrane region" description="Helical" evidence="1">
    <location>
        <begin position="47"/>
        <end position="67"/>
    </location>
</feature>
<dbReference type="PANTHER" id="PTHR34473:SF2">
    <property type="entry name" value="UPF0699 TRANSMEMBRANE PROTEIN YDBT"/>
    <property type="match status" value="1"/>
</dbReference>
<dbReference type="EMBL" id="JBHSAM010000020">
    <property type="protein sequence ID" value="MFC4099779.1"/>
    <property type="molecule type" value="Genomic_DNA"/>
</dbReference>
<dbReference type="InterPro" id="IPR005182">
    <property type="entry name" value="YdbS-like_PH"/>
</dbReference>
<protein>
    <submittedName>
        <fullName evidence="3">PH domain-containing protein</fullName>
    </submittedName>
</protein>
<comment type="caution">
    <text evidence="3">The sequence shown here is derived from an EMBL/GenBank/DDBJ whole genome shotgun (WGS) entry which is preliminary data.</text>
</comment>
<evidence type="ECO:0000313" key="4">
    <source>
        <dbReference type="Proteomes" id="UP001595715"/>
    </source>
</evidence>
<keyword evidence="1" id="KW-0472">Membrane</keyword>
<accession>A0ABV8JZF2</accession>
<sequence>MAEETSWDRLDKRVTQANKMAGAIASAVYAALALALVALTVRFGWPWWIAAVAGALAAAAMLVEIFIAPQLAYRTWRYALHEEEIELHHGLWFRRRTMIPYAKIQHVDAKQGPIMRKYGLFAITFSTAAGSHKIPALAEQTADRVRRHIAVKARIADERL</sequence>
<evidence type="ECO:0000313" key="3">
    <source>
        <dbReference type="EMBL" id="MFC4099779.1"/>
    </source>
</evidence>
<organism evidence="3 4">
    <name type="scientific">Paenibacillus xanthanilyticus</name>
    <dbReference type="NCBI Taxonomy" id="1783531"/>
    <lineage>
        <taxon>Bacteria</taxon>
        <taxon>Bacillati</taxon>
        <taxon>Bacillota</taxon>
        <taxon>Bacilli</taxon>
        <taxon>Bacillales</taxon>
        <taxon>Paenibacillaceae</taxon>
        <taxon>Paenibacillus</taxon>
    </lineage>
</organism>
<evidence type="ECO:0000259" key="2">
    <source>
        <dbReference type="Pfam" id="PF03703"/>
    </source>
</evidence>
<keyword evidence="4" id="KW-1185">Reference proteome</keyword>
<keyword evidence="1" id="KW-0812">Transmembrane</keyword>
<gene>
    <name evidence="3" type="ORF">ACFOZ8_08925</name>
</gene>
<dbReference type="RefSeq" id="WP_377718460.1">
    <property type="nucleotide sequence ID" value="NZ_JBHSAM010000020.1"/>
</dbReference>
<feature type="domain" description="YdbS-like PH" evidence="2">
    <location>
        <begin position="73"/>
        <end position="149"/>
    </location>
</feature>
<evidence type="ECO:0000256" key="1">
    <source>
        <dbReference type="SAM" id="Phobius"/>
    </source>
</evidence>
<keyword evidence="1" id="KW-1133">Transmembrane helix</keyword>
<dbReference type="PANTHER" id="PTHR34473">
    <property type="entry name" value="UPF0699 TRANSMEMBRANE PROTEIN YDBS"/>
    <property type="match status" value="1"/>
</dbReference>
<dbReference type="Proteomes" id="UP001595715">
    <property type="component" value="Unassembled WGS sequence"/>
</dbReference>
<dbReference type="Pfam" id="PF03703">
    <property type="entry name" value="bPH_2"/>
    <property type="match status" value="1"/>
</dbReference>
<feature type="transmembrane region" description="Helical" evidence="1">
    <location>
        <begin position="21"/>
        <end position="41"/>
    </location>
</feature>
<proteinExistence type="predicted"/>